<gene>
    <name evidence="3" type="ORF">OA238_c12390</name>
</gene>
<reference evidence="3 4" key="1">
    <citation type="journal article" date="2013" name="PLoS ONE">
        <title>Poles Apart: Arctic and Antarctic Octadecabacter strains Share High Genome Plasticity and a New Type of Xanthorhodopsin.</title>
        <authorList>
            <person name="Vollmers J."/>
            <person name="Voget S."/>
            <person name="Dietrich S."/>
            <person name="Gollnow K."/>
            <person name="Smits M."/>
            <person name="Meyer K."/>
            <person name="Brinkhoff T."/>
            <person name="Simon M."/>
            <person name="Daniel R."/>
        </authorList>
    </citation>
    <scope>NUCLEOTIDE SEQUENCE [LARGE SCALE GENOMIC DNA]</scope>
    <source>
        <strain evidence="3 4">238</strain>
    </source>
</reference>
<dbReference type="Gene3D" id="3.30.540.10">
    <property type="entry name" value="Fructose-1,6-Bisphosphatase, subunit A, domain 1"/>
    <property type="match status" value="1"/>
</dbReference>
<feature type="binding site" evidence="2">
    <location>
        <position position="70"/>
    </location>
    <ligand>
        <name>Mg(2+)</name>
        <dbReference type="ChEBI" id="CHEBI:18420"/>
        <label>1</label>
        <note>catalytic</note>
    </ligand>
</feature>
<dbReference type="GO" id="GO:0046872">
    <property type="term" value="F:metal ion binding"/>
    <property type="evidence" value="ECO:0007669"/>
    <property type="project" value="UniProtKB-KW"/>
</dbReference>
<name>M9RFP3_9RHOB</name>
<comment type="cofactor">
    <cofactor evidence="2">
        <name>Mg(2+)</name>
        <dbReference type="ChEBI" id="CHEBI:18420"/>
    </cofactor>
</comment>
<feature type="binding site" evidence="2">
    <location>
        <position position="86"/>
    </location>
    <ligand>
        <name>Mg(2+)</name>
        <dbReference type="ChEBI" id="CHEBI:18420"/>
        <label>1</label>
        <note>catalytic</note>
    </ligand>
</feature>
<accession>M9RFP3</accession>
<dbReference type="PANTHER" id="PTHR20854">
    <property type="entry name" value="INOSITOL MONOPHOSPHATASE"/>
    <property type="match status" value="1"/>
</dbReference>
<evidence type="ECO:0000256" key="2">
    <source>
        <dbReference type="PIRSR" id="PIRSR600760-2"/>
    </source>
</evidence>
<feature type="binding site" evidence="2">
    <location>
        <position position="210"/>
    </location>
    <ligand>
        <name>Mg(2+)</name>
        <dbReference type="ChEBI" id="CHEBI:18420"/>
        <label>1</label>
        <note>catalytic</note>
    </ligand>
</feature>
<dbReference type="Gene3D" id="3.40.190.80">
    <property type="match status" value="1"/>
</dbReference>
<keyword evidence="2" id="KW-0479">Metal-binding</keyword>
<dbReference type="SUPFAM" id="SSF56655">
    <property type="entry name" value="Carbohydrate phosphatase"/>
    <property type="match status" value="1"/>
</dbReference>
<comment type="similarity">
    <text evidence="1">Belongs to the inositol monophosphatase superfamily.</text>
</comment>
<proteinExistence type="inferred from homology"/>
<dbReference type="Pfam" id="PF00459">
    <property type="entry name" value="Inositol_P"/>
    <property type="match status" value="1"/>
</dbReference>
<dbReference type="PANTHER" id="PTHR20854:SF4">
    <property type="entry name" value="INOSITOL-1-MONOPHOSPHATASE-RELATED"/>
    <property type="match status" value="1"/>
</dbReference>
<evidence type="ECO:0000313" key="4">
    <source>
        <dbReference type="Proteomes" id="UP000004688"/>
    </source>
</evidence>
<dbReference type="KEGG" id="oar:OA238_c12390"/>
<organism evidence="3 4">
    <name type="scientific">Octadecabacter arcticus 238</name>
    <dbReference type="NCBI Taxonomy" id="391616"/>
    <lineage>
        <taxon>Bacteria</taxon>
        <taxon>Pseudomonadati</taxon>
        <taxon>Pseudomonadota</taxon>
        <taxon>Alphaproteobacteria</taxon>
        <taxon>Rhodobacterales</taxon>
        <taxon>Roseobacteraceae</taxon>
        <taxon>Octadecabacter</taxon>
    </lineage>
</organism>
<keyword evidence="4" id="KW-1185">Reference proteome</keyword>
<dbReference type="AlphaFoldDB" id="M9RFP3"/>
<dbReference type="GO" id="GO:0007165">
    <property type="term" value="P:signal transduction"/>
    <property type="evidence" value="ECO:0007669"/>
    <property type="project" value="TreeGrafter"/>
</dbReference>
<dbReference type="GO" id="GO:0008934">
    <property type="term" value="F:inositol monophosphate 1-phosphatase activity"/>
    <property type="evidence" value="ECO:0007669"/>
    <property type="project" value="TreeGrafter"/>
</dbReference>
<dbReference type="GO" id="GO:0006020">
    <property type="term" value="P:inositol metabolic process"/>
    <property type="evidence" value="ECO:0007669"/>
    <property type="project" value="TreeGrafter"/>
</dbReference>
<dbReference type="EMBL" id="CP003742">
    <property type="protein sequence ID" value="AGI71409.1"/>
    <property type="molecule type" value="Genomic_DNA"/>
</dbReference>
<dbReference type="eggNOG" id="COG0483">
    <property type="taxonomic scope" value="Bacteria"/>
</dbReference>
<dbReference type="STRING" id="391616.OA238_c12390"/>
<protein>
    <submittedName>
        <fullName evidence="3">Inositol monophosphatase family protein</fullName>
    </submittedName>
</protein>
<dbReference type="PRINTS" id="PR00377">
    <property type="entry name" value="IMPHPHTASES"/>
</dbReference>
<dbReference type="OrthoDB" id="9785695at2"/>
<dbReference type="Proteomes" id="UP000004688">
    <property type="component" value="Chromosome"/>
</dbReference>
<evidence type="ECO:0000256" key="1">
    <source>
        <dbReference type="ARBA" id="ARBA00009759"/>
    </source>
</evidence>
<evidence type="ECO:0000313" key="3">
    <source>
        <dbReference type="EMBL" id="AGI71409.1"/>
    </source>
</evidence>
<keyword evidence="2" id="KW-0460">Magnesium</keyword>
<dbReference type="RefSeq" id="WP_015494615.1">
    <property type="nucleotide sequence ID" value="NC_020908.1"/>
</dbReference>
<dbReference type="HOGENOM" id="CLU_044118_4_1_5"/>
<sequence length="260" mass="27937">MTRPDDSEFMAFAETLADLSRAMLIAAARHKPDIEIKADASFVTTTDKAVESALRERILATYPDHGILGEEFPSVNTVAEFVWVLDPIDGTAPFIAGIPVYGTLISLAWNGAPWLGVIDHPVTSDRWTGVAHESAHHNGVPVRVRDCAALERALITCSNADFMASEARTQFDIIRRRAQYVQYGGSCFAYAVMASGRTDMAIDGGMDPFDVYAPAAVILGAGGYFCDWQGQPLSFAMDGYVLAAGDKARLDEALAVLGGA</sequence>
<dbReference type="InterPro" id="IPR000760">
    <property type="entry name" value="Inositol_monophosphatase-like"/>
</dbReference>
<feature type="binding site" evidence="2">
    <location>
        <position position="89"/>
    </location>
    <ligand>
        <name>Mg(2+)</name>
        <dbReference type="ChEBI" id="CHEBI:18420"/>
        <label>1</label>
        <note>catalytic</note>
    </ligand>
</feature>
<feature type="binding site" evidence="2">
    <location>
        <position position="88"/>
    </location>
    <ligand>
        <name>Mg(2+)</name>
        <dbReference type="ChEBI" id="CHEBI:18420"/>
        <label>1</label>
        <note>catalytic</note>
    </ligand>
</feature>